<dbReference type="FunFam" id="3.40.50.720:FF:000426">
    <property type="entry name" value="Aldehyde reductase 2"/>
    <property type="match status" value="1"/>
</dbReference>
<feature type="domain" description="NAD-dependent epimerase/dehydratase" evidence="3">
    <location>
        <begin position="14"/>
        <end position="145"/>
    </location>
</feature>
<dbReference type="Proteomes" id="UP000777438">
    <property type="component" value="Unassembled WGS sequence"/>
</dbReference>
<sequence>MSSPTSIVPPQGHVLVTGVNGFIGSHIADGLLKLGYRVRGTVRSASKADWVQELMAQRHPSANFETVIVSDMTVPGAFTEAIKGVDGIAHVAGDMSFHPDPNKVITPIVKAVRDLLQTAARETSVKRFVFTSSDRAISSAINGKEATLDDTMWNEAAVERAWRPAPFEQDRTWDVYEALKTQTEQEVWKFSREEKPAFVVNSVLPTFNVGVILHAEQQGSTAKWIMDFWNDPSHSGPLQDFGASWFIDVDDTALLHIAGLTQEDVKDERLLGFASPFNFNSWLDVFRQLDSGKSWPANDSKQEKNLCRVDTTREVNLLKRFGRSGWTSIHDSVQKEVLESNCS</sequence>
<reference evidence="4 5" key="1">
    <citation type="journal article" date="2021" name="Nat. Commun.">
        <title>Genetic determinants of endophytism in the Arabidopsis root mycobiome.</title>
        <authorList>
            <person name="Mesny F."/>
            <person name="Miyauchi S."/>
            <person name="Thiergart T."/>
            <person name="Pickel B."/>
            <person name="Atanasova L."/>
            <person name="Karlsson M."/>
            <person name="Huettel B."/>
            <person name="Barry K.W."/>
            <person name="Haridas S."/>
            <person name="Chen C."/>
            <person name="Bauer D."/>
            <person name="Andreopoulos W."/>
            <person name="Pangilinan J."/>
            <person name="LaButti K."/>
            <person name="Riley R."/>
            <person name="Lipzen A."/>
            <person name="Clum A."/>
            <person name="Drula E."/>
            <person name="Henrissat B."/>
            <person name="Kohler A."/>
            <person name="Grigoriev I.V."/>
            <person name="Martin F.M."/>
            <person name="Hacquard S."/>
        </authorList>
    </citation>
    <scope>NUCLEOTIDE SEQUENCE [LARGE SCALE GENOMIC DNA]</scope>
    <source>
        <strain evidence="4 5">MPI-CAGE-CH-0241</strain>
    </source>
</reference>
<dbReference type="InterPro" id="IPR001509">
    <property type="entry name" value="Epimerase_deHydtase"/>
</dbReference>
<evidence type="ECO:0000313" key="4">
    <source>
        <dbReference type="EMBL" id="KAH6886968.1"/>
    </source>
</evidence>
<comment type="caution">
    <text evidence="4">The sequence shown here is derived from an EMBL/GenBank/DDBJ whole genome shotgun (WGS) entry which is preliminary data.</text>
</comment>
<dbReference type="PANTHER" id="PTHR10366:SF562">
    <property type="entry name" value="ALDEHYDE REDUCTASE II (AFU_ORTHOLOGUE AFUA_1G11360)"/>
    <property type="match status" value="1"/>
</dbReference>
<evidence type="ECO:0000256" key="2">
    <source>
        <dbReference type="ARBA" id="ARBA00023445"/>
    </source>
</evidence>
<proteinExistence type="inferred from homology"/>
<evidence type="ECO:0000313" key="5">
    <source>
        <dbReference type="Proteomes" id="UP000777438"/>
    </source>
</evidence>
<protein>
    <recommendedName>
        <fullName evidence="3">NAD-dependent epimerase/dehydratase domain-containing protein</fullName>
    </recommendedName>
</protein>
<dbReference type="Gene3D" id="3.40.50.720">
    <property type="entry name" value="NAD(P)-binding Rossmann-like Domain"/>
    <property type="match status" value="1"/>
</dbReference>
<keyword evidence="1" id="KW-0560">Oxidoreductase</keyword>
<dbReference type="AlphaFoldDB" id="A0A9P8W3F8"/>
<evidence type="ECO:0000259" key="3">
    <source>
        <dbReference type="Pfam" id="PF01370"/>
    </source>
</evidence>
<accession>A0A9P8W3F8</accession>
<gene>
    <name evidence="4" type="ORF">B0T10DRAFT_490552</name>
</gene>
<dbReference type="GO" id="GO:0016616">
    <property type="term" value="F:oxidoreductase activity, acting on the CH-OH group of donors, NAD or NADP as acceptor"/>
    <property type="evidence" value="ECO:0007669"/>
    <property type="project" value="TreeGrafter"/>
</dbReference>
<organism evidence="4 5">
    <name type="scientific">Thelonectria olida</name>
    <dbReference type="NCBI Taxonomy" id="1576542"/>
    <lineage>
        <taxon>Eukaryota</taxon>
        <taxon>Fungi</taxon>
        <taxon>Dikarya</taxon>
        <taxon>Ascomycota</taxon>
        <taxon>Pezizomycotina</taxon>
        <taxon>Sordariomycetes</taxon>
        <taxon>Hypocreomycetidae</taxon>
        <taxon>Hypocreales</taxon>
        <taxon>Nectriaceae</taxon>
        <taxon>Thelonectria</taxon>
    </lineage>
</organism>
<dbReference type="PANTHER" id="PTHR10366">
    <property type="entry name" value="NAD DEPENDENT EPIMERASE/DEHYDRATASE"/>
    <property type="match status" value="1"/>
</dbReference>
<dbReference type="OrthoDB" id="2735536at2759"/>
<dbReference type="InterPro" id="IPR050425">
    <property type="entry name" value="NAD(P)_dehydrat-like"/>
</dbReference>
<evidence type="ECO:0000256" key="1">
    <source>
        <dbReference type="ARBA" id="ARBA00023002"/>
    </source>
</evidence>
<keyword evidence="5" id="KW-1185">Reference proteome</keyword>
<comment type="similarity">
    <text evidence="2">Belongs to the NAD(P)-dependent epimerase/dehydratase family. Dihydroflavonol-4-reductase subfamily.</text>
</comment>
<name>A0A9P8W3F8_9HYPO</name>
<dbReference type="InterPro" id="IPR036291">
    <property type="entry name" value="NAD(P)-bd_dom_sf"/>
</dbReference>
<dbReference type="Pfam" id="PF01370">
    <property type="entry name" value="Epimerase"/>
    <property type="match status" value="1"/>
</dbReference>
<dbReference type="SUPFAM" id="SSF51735">
    <property type="entry name" value="NAD(P)-binding Rossmann-fold domains"/>
    <property type="match status" value="1"/>
</dbReference>
<dbReference type="EMBL" id="JAGPYM010000015">
    <property type="protein sequence ID" value="KAH6886968.1"/>
    <property type="molecule type" value="Genomic_DNA"/>
</dbReference>